<dbReference type="InterPro" id="IPR019495">
    <property type="entry name" value="EXOSC1_C"/>
</dbReference>
<reference evidence="6" key="1">
    <citation type="submission" date="2014-02" db="EMBL/GenBank/DDBJ databases">
        <authorList>
            <person name="Genoscope - CEA"/>
        </authorList>
    </citation>
    <scope>NUCLEOTIDE SEQUENCE</scope>
    <source>
        <strain evidence="6">LS3</strain>
    </source>
</reference>
<dbReference type="Gene3D" id="2.40.50.140">
    <property type="entry name" value="Nucleic acid-binding proteins"/>
    <property type="match status" value="1"/>
</dbReference>
<dbReference type="InterPro" id="IPR048626">
    <property type="entry name" value="CSL4_N"/>
</dbReference>
<dbReference type="SUPFAM" id="SSF50249">
    <property type="entry name" value="Nucleic acid-binding proteins"/>
    <property type="match status" value="1"/>
</dbReference>
<feature type="domain" description="Exosome complex component CSL4 N-terminal" evidence="5">
    <location>
        <begin position="9"/>
        <end position="58"/>
    </location>
</feature>
<dbReference type="AlphaFoldDB" id="A0A060TD90"/>
<keyword evidence="3" id="KW-0271">Exosome</keyword>
<dbReference type="Pfam" id="PF10447">
    <property type="entry name" value="EXOSC1"/>
    <property type="match status" value="1"/>
</dbReference>
<dbReference type="Pfam" id="PF21551">
    <property type="entry name" value="CSL4_N"/>
    <property type="match status" value="1"/>
</dbReference>
<dbReference type="EMBL" id="HG937694">
    <property type="protein sequence ID" value="CDP38938.1"/>
    <property type="molecule type" value="Genomic_DNA"/>
</dbReference>
<evidence type="ECO:0000256" key="1">
    <source>
        <dbReference type="ARBA" id="ARBA00004604"/>
    </source>
</evidence>
<keyword evidence="2" id="KW-0963">Cytoplasm</keyword>
<sequence>MSIPGYVVPGQIVCPVIKKDAQSRVTTRYQPGRGTMISNVGGVRAITATTVGKVDLKEVMADKGSEQASTKDQQACYVVQVLGKLGRGGDENEGATSVLPDVGDIVLARVTRLMPKQAHVEILVVENRGPILADGGLGVHGAGKGVTGTLSGNQASSTSTVGEVGEGFGGIIRVQDVRATERDKVKILTSFKPGDIVRASVISLGDGTNYYLTTASNELGVIFARSASGHLMYPVDWQSMQCFVTGVVEPRKVAKPF</sequence>
<dbReference type="InterPro" id="IPR012340">
    <property type="entry name" value="NA-bd_OB-fold"/>
</dbReference>
<name>A0A060TD90_BLAAD</name>
<evidence type="ECO:0000256" key="2">
    <source>
        <dbReference type="ARBA" id="ARBA00022490"/>
    </source>
</evidence>
<gene>
    <name evidence="6" type="ORF">GNLVRS02_ARAD1D46046g</name>
</gene>
<dbReference type="GO" id="GO:0000176">
    <property type="term" value="C:nuclear exosome (RNase complex)"/>
    <property type="evidence" value="ECO:0007669"/>
    <property type="project" value="TreeGrafter"/>
</dbReference>
<comment type="subcellular location">
    <subcellularLocation>
        <location evidence="1">Nucleus</location>
        <location evidence="1">Nucleolus</location>
    </subcellularLocation>
</comment>
<evidence type="ECO:0000259" key="4">
    <source>
        <dbReference type="Pfam" id="PF10447"/>
    </source>
</evidence>
<accession>A0A060TD90</accession>
<dbReference type="PANTHER" id="PTHR12686:SF8">
    <property type="entry name" value="EXOSOME COMPLEX COMPONENT CSL4"/>
    <property type="match status" value="1"/>
</dbReference>
<protein>
    <submittedName>
        <fullName evidence="6">ARAD1D46046p</fullName>
    </submittedName>
</protein>
<dbReference type="InterPro" id="IPR039771">
    <property type="entry name" value="Csl4"/>
</dbReference>
<evidence type="ECO:0000313" key="6">
    <source>
        <dbReference type="EMBL" id="CDP38938.1"/>
    </source>
</evidence>
<reference evidence="6" key="2">
    <citation type="submission" date="2014-06" db="EMBL/GenBank/DDBJ databases">
        <title>The complete genome of Blastobotrys (Arxula) adeninivorans LS3 - a yeast of biotechnological interest.</title>
        <authorList>
            <person name="Kunze G."/>
            <person name="Gaillardin C."/>
            <person name="Czernicka M."/>
            <person name="Durrens P."/>
            <person name="Martin T."/>
            <person name="Boer E."/>
            <person name="Gabaldon T."/>
            <person name="Cruz J."/>
            <person name="Talla E."/>
            <person name="Marck C."/>
            <person name="Goffeau A."/>
            <person name="Barbe V."/>
            <person name="Baret P."/>
            <person name="Baronian K."/>
            <person name="Beier S."/>
            <person name="Bleykasten C."/>
            <person name="Bode R."/>
            <person name="Casaregola S."/>
            <person name="Despons L."/>
            <person name="Fairhead C."/>
            <person name="Giersberg M."/>
            <person name="Gierski P."/>
            <person name="Hahnel U."/>
            <person name="Hartmann A."/>
            <person name="Jankowska D."/>
            <person name="Jubin C."/>
            <person name="Jung P."/>
            <person name="Lafontaine I."/>
            <person name="Leh-Louis V."/>
            <person name="Lemaire M."/>
            <person name="Marcet-Houben M."/>
            <person name="Mascher M."/>
            <person name="Morel G."/>
            <person name="Richard G.-F."/>
            <person name="Riechen J."/>
            <person name="Sacerdot C."/>
            <person name="Sarkar A."/>
            <person name="Savel G."/>
            <person name="Schacherer J."/>
            <person name="Sherman D."/>
            <person name="Straub M.-L."/>
            <person name="Stein N."/>
            <person name="Thierry A."/>
            <person name="Trautwein-Schult A."/>
            <person name="Westhof E."/>
            <person name="Worch S."/>
            <person name="Dujon B."/>
            <person name="Souciet J.-L."/>
            <person name="Wincker P."/>
            <person name="Scholz U."/>
            <person name="Neuveglise N."/>
        </authorList>
    </citation>
    <scope>NUCLEOTIDE SEQUENCE</scope>
    <source>
        <strain evidence="6">LS3</strain>
    </source>
</reference>
<dbReference type="GO" id="GO:0006396">
    <property type="term" value="P:RNA processing"/>
    <property type="evidence" value="ECO:0007669"/>
    <property type="project" value="InterPro"/>
</dbReference>
<evidence type="ECO:0000256" key="3">
    <source>
        <dbReference type="ARBA" id="ARBA00022835"/>
    </source>
</evidence>
<dbReference type="PANTHER" id="PTHR12686">
    <property type="entry name" value="3'-5' EXORIBONUCLEASE CSL4-RELATED"/>
    <property type="match status" value="1"/>
</dbReference>
<dbReference type="Gene3D" id="2.40.50.880">
    <property type="match status" value="1"/>
</dbReference>
<dbReference type="GO" id="GO:0003723">
    <property type="term" value="F:RNA binding"/>
    <property type="evidence" value="ECO:0007669"/>
    <property type="project" value="InterPro"/>
</dbReference>
<dbReference type="GO" id="GO:0005737">
    <property type="term" value="C:cytoplasm"/>
    <property type="evidence" value="ECO:0007669"/>
    <property type="project" value="TreeGrafter"/>
</dbReference>
<dbReference type="PhylomeDB" id="A0A060TD90"/>
<evidence type="ECO:0000259" key="5">
    <source>
        <dbReference type="Pfam" id="PF21551"/>
    </source>
</evidence>
<dbReference type="GO" id="GO:0005730">
    <property type="term" value="C:nucleolus"/>
    <property type="evidence" value="ECO:0007669"/>
    <property type="project" value="UniProtKB-SubCell"/>
</dbReference>
<proteinExistence type="predicted"/>
<feature type="domain" description="Exosome complex component CSL4 C-terminal" evidence="4">
    <location>
        <begin position="99"/>
        <end position="204"/>
    </location>
</feature>
<organism evidence="6">
    <name type="scientific">Blastobotrys adeninivorans</name>
    <name type="common">Yeast</name>
    <name type="synonym">Arxula adeninivorans</name>
    <dbReference type="NCBI Taxonomy" id="409370"/>
    <lineage>
        <taxon>Eukaryota</taxon>
        <taxon>Fungi</taxon>
        <taxon>Dikarya</taxon>
        <taxon>Ascomycota</taxon>
        <taxon>Saccharomycotina</taxon>
        <taxon>Dipodascomycetes</taxon>
        <taxon>Dipodascales</taxon>
        <taxon>Trichomonascaceae</taxon>
        <taxon>Blastobotrys</taxon>
    </lineage>
</organism>